<evidence type="ECO:0000256" key="2">
    <source>
        <dbReference type="ARBA" id="ARBA00022833"/>
    </source>
</evidence>
<gene>
    <name evidence="3 4" type="primary">yacG</name>
    <name evidence="4" type="ORF">OQ497_10015</name>
</gene>
<comment type="caution">
    <text evidence="4">The sequence shown here is derived from an EMBL/GenBank/DDBJ whole genome shotgun (WGS) entry which is preliminary data.</text>
</comment>
<organism evidence="4 5">
    <name type="scientific">Acetobacter thailandicus</name>
    <dbReference type="NCBI Taxonomy" id="1502842"/>
    <lineage>
        <taxon>Bacteria</taxon>
        <taxon>Pseudomonadati</taxon>
        <taxon>Pseudomonadota</taxon>
        <taxon>Alphaproteobacteria</taxon>
        <taxon>Acetobacterales</taxon>
        <taxon>Acetobacteraceae</taxon>
        <taxon>Acetobacter</taxon>
    </lineage>
</organism>
<comment type="function">
    <text evidence="3">Inhibits all the catalytic activities of DNA gyrase by preventing its interaction with DNA. Acts by binding directly to the C-terminal domain of GyrB, which probably disrupts DNA binding by the gyrase.</text>
</comment>
<feature type="binding site" evidence="3">
    <location>
        <position position="26"/>
    </location>
    <ligand>
        <name>Zn(2+)</name>
        <dbReference type="ChEBI" id="CHEBI:29105"/>
    </ligand>
</feature>
<dbReference type="SUPFAM" id="SSF57716">
    <property type="entry name" value="Glucocorticoid receptor-like (DNA-binding domain)"/>
    <property type="match status" value="1"/>
</dbReference>
<dbReference type="HAMAP" id="MF_00649">
    <property type="entry name" value="DNA_gyrase_inhibitor_YacG"/>
    <property type="match status" value="1"/>
</dbReference>
<evidence type="ECO:0000256" key="1">
    <source>
        <dbReference type="ARBA" id="ARBA00022723"/>
    </source>
</evidence>
<accession>A0ABT3QG87</accession>
<comment type="subunit">
    <text evidence="3">Interacts with GyrB.</text>
</comment>
<dbReference type="InterPro" id="IPR013088">
    <property type="entry name" value="Znf_NHR/GATA"/>
</dbReference>
<keyword evidence="1 3" id="KW-0479">Metal-binding</keyword>
<dbReference type="Pfam" id="PF03884">
    <property type="entry name" value="YacG"/>
    <property type="match status" value="1"/>
</dbReference>
<feature type="binding site" evidence="3">
    <location>
        <position position="22"/>
    </location>
    <ligand>
        <name>Zn(2+)</name>
        <dbReference type="ChEBI" id="CHEBI:29105"/>
    </ligand>
</feature>
<dbReference type="InterPro" id="IPR005584">
    <property type="entry name" value="DNA_gyrase_inhibitor_YacG"/>
</dbReference>
<dbReference type="RefSeq" id="WP_086553637.1">
    <property type="nucleotide sequence ID" value="NZ_JAERKY010000001.1"/>
</dbReference>
<name>A0ABT3QG87_9PROT</name>
<reference evidence="4 5" key="1">
    <citation type="submission" date="2022-11" db="EMBL/GenBank/DDBJ databases">
        <title>Genome sequencing of Acetobacter type strain.</title>
        <authorList>
            <person name="Heo J."/>
            <person name="Lee D."/>
            <person name="Han B.-H."/>
            <person name="Hong S.-B."/>
            <person name="Kwon S.-W."/>
        </authorList>
    </citation>
    <scope>NUCLEOTIDE SEQUENCE [LARGE SCALE GENOMIC DNA]</scope>
    <source>
        <strain evidence="4 5">KACC 21253</strain>
    </source>
</reference>
<keyword evidence="2 3" id="KW-0862">Zinc</keyword>
<dbReference type="Proteomes" id="UP001301152">
    <property type="component" value="Unassembled WGS sequence"/>
</dbReference>
<proteinExistence type="inferred from homology"/>
<dbReference type="PANTHER" id="PTHR36150">
    <property type="entry name" value="DNA GYRASE INHIBITOR YACG"/>
    <property type="match status" value="1"/>
</dbReference>
<protein>
    <recommendedName>
        <fullName evidence="3">DNA gyrase inhibitor YacG</fullName>
    </recommendedName>
</protein>
<dbReference type="PANTHER" id="PTHR36150:SF1">
    <property type="entry name" value="DNA GYRASE INHIBITOR YACG"/>
    <property type="match status" value="1"/>
</dbReference>
<evidence type="ECO:0000313" key="4">
    <source>
        <dbReference type="EMBL" id="MCX2564293.1"/>
    </source>
</evidence>
<dbReference type="EMBL" id="JAPIUZ010000005">
    <property type="protein sequence ID" value="MCX2564293.1"/>
    <property type="molecule type" value="Genomic_DNA"/>
</dbReference>
<sequence>MTKTATCPICKAPANHETRPFCSRRCADIDLGRWFNGTYSIPVPAEPSEKNEEN</sequence>
<feature type="binding site" evidence="3">
    <location>
        <position position="7"/>
    </location>
    <ligand>
        <name>Zn(2+)</name>
        <dbReference type="ChEBI" id="CHEBI:29105"/>
    </ligand>
</feature>
<feature type="binding site" evidence="3">
    <location>
        <position position="10"/>
    </location>
    <ligand>
        <name>Zn(2+)</name>
        <dbReference type="ChEBI" id="CHEBI:29105"/>
    </ligand>
</feature>
<dbReference type="Gene3D" id="3.30.50.10">
    <property type="entry name" value="Erythroid Transcription Factor GATA-1, subunit A"/>
    <property type="match status" value="1"/>
</dbReference>
<comment type="cofactor">
    <cofactor evidence="3">
        <name>Zn(2+)</name>
        <dbReference type="ChEBI" id="CHEBI:29105"/>
    </cofactor>
    <text evidence="3">Binds 1 zinc ion.</text>
</comment>
<comment type="similarity">
    <text evidence="3">Belongs to the DNA gyrase inhibitor YacG family.</text>
</comment>
<evidence type="ECO:0000313" key="5">
    <source>
        <dbReference type="Proteomes" id="UP001301152"/>
    </source>
</evidence>
<evidence type="ECO:0000256" key="3">
    <source>
        <dbReference type="HAMAP-Rule" id="MF_00649"/>
    </source>
</evidence>
<keyword evidence="5" id="KW-1185">Reference proteome</keyword>